<organism evidence="1 2">
    <name type="scientific">Neobacillus massiliamazoniensis</name>
    <dbReference type="NCBI Taxonomy" id="1499688"/>
    <lineage>
        <taxon>Bacteria</taxon>
        <taxon>Bacillati</taxon>
        <taxon>Bacillota</taxon>
        <taxon>Bacilli</taxon>
        <taxon>Bacillales</taxon>
        <taxon>Bacillaceae</taxon>
        <taxon>Neobacillus</taxon>
    </lineage>
</organism>
<reference evidence="2" key="1">
    <citation type="submission" date="2015-05" db="EMBL/GenBank/DDBJ databases">
        <authorList>
            <person name="Urmite Genomes"/>
        </authorList>
    </citation>
    <scope>NUCLEOTIDE SEQUENCE [LARGE SCALE GENOMIC DNA]</scope>
    <source>
        <strain evidence="2">LF1</strain>
    </source>
</reference>
<sequence>MITTVSSIDDLKATNNAIANLKKDYPKLFETLLEMVNLTRAFHFKYHFMGCLIMEEDPGESTPNVYGSVLRLYKKEMQKLKDDQDFQVLQQLFSDFKGTSYPKICLLVLGMTPESLVGLSYIK</sequence>
<dbReference type="Proteomes" id="UP000199087">
    <property type="component" value="Unassembled WGS sequence"/>
</dbReference>
<dbReference type="EMBL" id="CVRB01000002">
    <property type="protein sequence ID" value="CRK81798.1"/>
    <property type="molecule type" value="Genomic_DNA"/>
</dbReference>
<dbReference type="AlphaFoldDB" id="A0A0U1NVG3"/>
<dbReference type="STRING" id="1499688.BN000_01712"/>
<dbReference type="RefSeq" id="WP_245640362.1">
    <property type="nucleotide sequence ID" value="NZ_CVRB01000002.1"/>
</dbReference>
<keyword evidence="2" id="KW-1185">Reference proteome</keyword>
<evidence type="ECO:0000313" key="2">
    <source>
        <dbReference type="Proteomes" id="UP000199087"/>
    </source>
</evidence>
<name>A0A0U1NVG3_9BACI</name>
<evidence type="ECO:0000313" key="1">
    <source>
        <dbReference type="EMBL" id="CRK81798.1"/>
    </source>
</evidence>
<accession>A0A0U1NVG3</accession>
<protein>
    <submittedName>
        <fullName evidence="1">Uncharacterized protein</fullName>
    </submittedName>
</protein>
<gene>
    <name evidence="1" type="ORF">BN000_01712</name>
</gene>
<proteinExistence type="predicted"/>